<dbReference type="PANTHER" id="PTHR31435:SF10">
    <property type="entry name" value="BSR4717 PROTEIN"/>
    <property type="match status" value="1"/>
</dbReference>
<dbReference type="Proteomes" id="UP000467240">
    <property type="component" value="Unassembled WGS sequence"/>
</dbReference>
<keyword evidence="3" id="KW-1185">Reference proteome</keyword>
<dbReference type="SUPFAM" id="SSF55729">
    <property type="entry name" value="Acyl-CoA N-acyltransferases (Nat)"/>
    <property type="match status" value="1"/>
</dbReference>
<protein>
    <submittedName>
        <fullName evidence="2">N-acetyltransferase</fullName>
    </submittedName>
</protein>
<dbReference type="AlphaFoldDB" id="A0A7J5BNJ3"/>
<sequence length="188" mass="20728">MRLVPRVRGRRLGPFDRGRGVRRITRWRADHRRDVAEAVEAARCATRSVGVGRIRCRRGIGVVLGRVVAGAGHSPRVSHSPARGPSAVRRTLRGMSEQITKDPAADRYIVTDDGEEIGFMSYVERDDAIVIDHTVVRPEFQGEGVAGRLVGAALGDLRDASTKRVVPQCPSVAVYIKRHPEYADLTTR</sequence>
<dbReference type="InterPro" id="IPR016181">
    <property type="entry name" value="Acyl_CoA_acyltransferase"/>
</dbReference>
<dbReference type="Gene3D" id="3.40.630.30">
    <property type="match status" value="1"/>
</dbReference>
<keyword evidence="2" id="KW-0808">Transferase</keyword>
<dbReference type="CDD" id="cd04301">
    <property type="entry name" value="NAT_SF"/>
    <property type="match status" value="1"/>
</dbReference>
<feature type="domain" description="N-acetyltransferase" evidence="1">
    <location>
        <begin position="100"/>
        <end position="187"/>
    </location>
</feature>
<name>A0A7J5BNJ3_9MICO</name>
<dbReference type="GO" id="GO:0016740">
    <property type="term" value="F:transferase activity"/>
    <property type="evidence" value="ECO:0007669"/>
    <property type="project" value="UniProtKB-KW"/>
</dbReference>
<dbReference type="Pfam" id="PF14542">
    <property type="entry name" value="Acetyltransf_CG"/>
    <property type="match status" value="1"/>
</dbReference>
<dbReference type="OrthoDB" id="5405911at2"/>
<dbReference type="InterPro" id="IPR045057">
    <property type="entry name" value="Gcn5-rel_NAT"/>
</dbReference>
<reference evidence="2 3" key="1">
    <citation type="submission" date="2019-09" db="EMBL/GenBank/DDBJ databases">
        <title>Phylogeny of genus Pseudoclavibacter and closely related genus.</title>
        <authorList>
            <person name="Li Y."/>
        </authorList>
    </citation>
    <scope>NUCLEOTIDE SEQUENCE [LARGE SCALE GENOMIC DNA]</scope>
    <source>
        <strain evidence="2 3">DSM 23821</strain>
    </source>
</reference>
<gene>
    <name evidence="2" type="ORF">F8O01_14545</name>
</gene>
<dbReference type="PANTHER" id="PTHR31435">
    <property type="entry name" value="PROTEIN NATD1"/>
    <property type="match status" value="1"/>
</dbReference>
<accession>A0A7J5BNJ3</accession>
<organism evidence="2 3">
    <name type="scientific">Pseudoclavibacter chungangensis</name>
    <dbReference type="NCBI Taxonomy" id="587635"/>
    <lineage>
        <taxon>Bacteria</taxon>
        <taxon>Bacillati</taxon>
        <taxon>Actinomycetota</taxon>
        <taxon>Actinomycetes</taxon>
        <taxon>Micrococcales</taxon>
        <taxon>Microbacteriaceae</taxon>
        <taxon>Pseudoclavibacter</taxon>
    </lineage>
</organism>
<dbReference type="EMBL" id="WBJZ01000021">
    <property type="protein sequence ID" value="KAB1653840.1"/>
    <property type="molecule type" value="Genomic_DNA"/>
</dbReference>
<dbReference type="PROSITE" id="PS51729">
    <property type="entry name" value="GNAT_YJDJ"/>
    <property type="match status" value="1"/>
</dbReference>
<evidence type="ECO:0000313" key="3">
    <source>
        <dbReference type="Proteomes" id="UP000467240"/>
    </source>
</evidence>
<dbReference type="InterPro" id="IPR031165">
    <property type="entry name" value="GNAT_YJDJ"/>
</dbReference>
<proteinExistence type="predicted"/>
<comment type="caution">
    <text evidence="2">The sequence shown here is derived from an EMBL/GenBank/DDBJ whole genome shotgun (WGS) entry which is preliminary data.</text>
</comment>
<evidence type="ECO:0000259" key="1">
    <source>
        <dbReference type="PROSITE" id="PS51729"/>
    </source>
</evidence>
<evidence type="ECO:0000313" key="2">
    <source>
        <dbReference type="EMBL" id="KAB1653840.1"/>
    </source>
</evidence>